<dbReference type="PANTHER" id="PTHR32085:SF3">
    <property type="entry name" value="PROTEIN CSF1"/>
    <property type="match status" value="1"/>
</dbReference>
<evidence type="ECO:0000313" key="6">
    <source>
        <dbReference type="Proteomes" id="UP000694255"/>
    </source>
</evidence>
<dbReference type="RefSeq" id="XP_049263752.1">
    <property type="nucleotide sequence ID" value="XM_049406784.1"/>
</dbReference>
<feature type="compositionally biased region" description="Low complexity" evidence="1">
    <location>
        <begin position="172"/>
        <end position="187"/>
    </location>
</feature>
<evidence type="ECO:0000259" key="3">
    <source>
        <dbReference type="Pfam" id="PF21678"/>
    </source>
</evidence>
<comment type="caution">
    <text evidence="5">The sequence shown here is derived from an EMBL/GenBank/DDBJ whole genome shotgun (WGS) entry which is preliminary data.</text>
</comment>
<dbReference type="EMBL" id="JAGSYN010000136">
    <property type="protein sequence ID" value="KAG7663520.1"/>
    <property type="molecule type" value="Genomic_DNA"/>
</dbReference>
<proteinExistence type="predicted"/>
<feature type="compositionally biased region" description="Gly residues" evidence="1">
    <location>
        <begin position="518"/>
        <end position="528"/>
    </location>
</feature>
<dbReference type="GO" id="GO:0016020">
    <property type="term" value="C:membrane"/>
    <property type="evidence" value="ECO:0007669"/>
    <property type="project" value="InterPro"/>
</dbReference>
<feature type="region of interest" description="Disordered" evidence="1">
    <location>
        <begin position="170"/>
        <end position="225"/>
    </location>
</feature>
<dbReference type="Pfam" id="PF25038">
    <property type="entry name" value="Csf1_C"/>
    <property type="match status" value="1"/>
</dbReference>
<evidence type="ECO:0000256" key="2">
    <source>
        <dbReference type="SAM" id="Phobius"/>
    </source>
</evidence>
<dbReference type="PANTHER" id="PTHR32085">
    <property type="entry name" value="PROTEIN CSF1"/>
    <property type="match status" value="1"/>
</dbReference>
<dbReference type="Pfam" id="PF21678">
    <property type="entry name" value="Csf1_N"/>
    <property type="match status" value="1"/>
</dbReference>
<accession>A0A8J5QWH1</accession>
<dbReference type="InterPro" id="IPR056779">
    <property type="entry name" value="Csf1_C"/>
</dbReference>
<name>A0A8J5QWH1_9ASCO</name>
<dbReference type="GO" id="GO:0006113">
    <property type="term" value="P:fermentation"/>
    <property type="evidence" value="ECO:0007669"/>
    <property type="project" value="InterPro"/>
</dbReference>
<evidence type="ECO:0000313" key="5">
    <source>
        <dbReference type="EMBL" id="KAG7663520.1"/>
    </source>
</evidence>
<evidence type="ECO:0000259" key="4">
    <source>
        <dbReference type="Pfam" id="PF25038"/>
    </source>
</evidence>
<reference evidence="5 6" key="1">
    <citation type="journal article" date="2021" name="DNA Res.">
        <title>Genome analysis of Candida subhashii reveals its hybrid nature and dual mitochondrial genome conformations.</title>
        <authorList>
            <person name="Mixao V."/>
            <person name="Hegedusova E."/>
            <person name="Saus E."/>
            <person name="Pryszcz L.P."/>
            <person name="Cillingova A."/>
            <person name="Nosek J."/>
            <person name="Gabaldon T."/>
        </authorList>
    </citation>
    <scope>NUCLEOTIDE SEQUENCE [LARGE SCALE GENOMIC DNA]</scope>
    <source>
        <strain evidence="5 6">CBS 10753</strain>
    </source>
</reference>
<feature type="domain" description="Csf1 N-terminal" evidence="3">
    <location>
        <begin position="36"/>
        <end position="1539"/>
    </location>
</feature>
<feature type="compositionally biased region" description="Basic and acidic residues" evidence="1">
    <location>
        <begin position="210"/>
        <end position="225"/>
    </location>
</feature>
<feature type="domain" description="Csf1 C-terminal region" evidence="4">
    <location>
        <begin position="1940"/>
        <end position="3030"/>
    </location>
</feature>
<feature type="compositionally biased region" description="Polar residues" evidence="1">
    <location>
        <begin position="194"/>
        <end position="209"/>
    </location>
</feature>
<dbReference type="GeneID" id="73469780"/>
<feature type="transmembrane region" description="Helical" evidence="2">
    <location>
        <begin position="21"/>
        <end position="40"/>
    </location>
</feature>
<evidence type="ECO:0000256" key="1">
    <source>
        <dbReference type="SAM" id="MobiDB-lite"/>
    </source>
</evidence>
<keyword evidence="2" id="KW-0812">Transmembrane</keyword>
<keyword evidence="2" id="KW-0472">Membrane</keyword>
<sequence length="3030" mass="344668">MVAFQSQFISVTSSSTIKDSFWIYLVDWVLTLIVALAFIFYFHRLIGIIFSYLFKIALWNTYKIRVNIESLKVSPLGGRLFIKNLTIMTSDMTISILNLTLTWRYWLLILTRLSYYFYDSNLYESAGITAQENEKFPSRFLMIIEGLEIFMYNRTMAYDNIIDILEKKKNNNSENQSPGSSTSSTYSEDLKNGTLRQRTTVNGDSNNNDESSKHTSPEPKDKSKETSSYSLSFALQFFPVSIKVKKGAIVMGNITTPSILVASYKVASGVIDISKSPNLIDPYRLINDFIFDNFQLWMRPNIKHDKFRYGASLHNKPTANQNINLTHMKKYKLWYKFQRAMVVIPHKFARIFTGKKKKGPDQLPALDWQGLKRYTGERDDPEVLAILNSDEQYAKYSLILDSLATRIIYYYDSPCIQPDSELSESRIPVAAPEHGVEIEVSMGTIHYGPWADSQRVPLQNMFFPPLARDSEPTIGFLEPGKMRDYEGFKVTMIVKDEVIVRIPTREPSKDKELLKSSGSGGSGGGGTGLQNRTASRPFGWLEIKIGEGSNISSFTSFVANSKEGWPNRLKVILNEPEIRSSVNHDVLFIAESHEIDAKIGFPLEWNGPCTWDFEQTSLNGQLFFLREHTLLFSDLFTDWASGETQPYEYFRPFVYNIHWKIINYKLYLNINDLNIINNPLDFSNNKYLSFQGSMINCNIGLPLNGIFSKSSTVPFDLNTPQFDLILDTPPWHTVNAFMKESNVVGRSNHFRVDGSYTFFSSVEVNTSNYIEIKCIGDDVSLKLYGFVVRYLFTIRENYFGDFINFKTFEEYTSSANHSDDSGSSGYESKDSTQDNYWKMIKTENDVDVMFTFQVRNGLILLPYYLYSCKSHIGLNFDMLDVDIRFCNYYMDMQADFSPASAVFVEDYINGKDDPLFTVEEYSRLYLHSDIHMHIDGFSIHTHRMFGIPPEELTFFCNWDFASGEIIINADPLFLKALGTSVSNVIVGFHDRENALEPSLPTVHDMANFSFRCPGITIKLMDQDNQYIEIGLKELLLSFNDVGNRRYSSKVMVSIPEIYAKVVKETDSIEKILAFVKTSLVFSNICQKKNMFERRRLQQYHVRDSDAPFHRAPFIIFEENRNEFYNNQRGCFLTTLTLPEASLPLNESTINVSKHSNLDIEPHSDSELDTACSSLNSLENIYPEKMPPTINYDDEDFTPSYKVDPETEYDNFIIELGDTNIFLSPDSIAITGGVFSNMLDFSLDTIMDELDVATVKALNELMQTSKEIKNLRLVNHEITINFGDFELFQDEDIVEQIRKHPTVDVTISGLSAATSNRTEKDVQDGKSVVTEDSRVAFHIKDILCSIVEPSSVTPALLLNITDIEFWQETDNRGSVGSGNVLSIDLEIQDDQVEWLVKTIESTADKCLKSIKQFSEIPRKNDAKAKLVHALSLASADYRIDYDPDVLTRPAYILRAKKEHVRFFDSWKVIAKLRHILMSLPESWYSENNNLLKRNDVFLPDNALGEVVAIFSNWRTWEANHEERLDMLRRIFIQPEELLSQTITKESNLQFIVSEVSANLISESGDADNIRLEGLTVSTNFGETTNIDLSIEKEIDVIFNLMEYKSKISMRTLDKLKHFKSENSEIESNTEKINTKSKASILSRANIITRISHVNQQILLPTISLEFRGADVLSRFESSLNFQMFSNVFASNFFEWNIWQSTHHVFNNRIDGLNWVLSKTTITNKDSIHFDFGLDKIALQVLDKDGKFPQMMEQIVKHDVKYIQDLIKLIVPDSKGETNDDLPKKEAYRIDRLGQISANVNLKEVEWRIELLNPFIIGGTFFDKHVSVSKRHNHDVFIESTLKRAACRVDVHRLNILDMNGSELRLLLEIGTLDELILLALTMSTASSRAFCPNLIETIEKVKKELPALQKKIDHVVGLFKTDSIVEEVKSGKETDMSKVVFKLKFSNGYAGLSTFVNKAKLSFEIESSTMGVFNIANVPNQDDPDGANVNSQVPLYGEIEIPTARLSLLDRSIPIGVSNIMDVNMTVRLLNDSENDANSRQTLQLESQHCRVCLSEPTTFKLISIADELLKLIPEEALEKKKVTPEAVPRSVIADAVYSRISAFQYLSYNFCAGWLFFEDGDRKNQYPGIIVGAERFFAATEEGLGKFTLMEGYVSVANGSRSSNFYSSTSQKSNLNRAFLPTIQLSYAIDKRVSGNENIRIAMHGDELDVKFLSTSVVILEKIAKSGTKVQQYLEKRAKFKKETLVNPSKTTRSDTTISLQSEYASIDFTATFAGSNVLLYRLQDDEETTEAPSLFLHSPAVKAAFRYLEKKADRKRVLQGEVVTSSSENTLYPRCVPVVADMITGMKAFMRNKADINIEGITDVTAIVESKEPNTTFFEDILKDMEIHFGMRIEKQALSLSCEPTARVAAVVGIDGLFIQVNSNDVQPSKGIIMSVLFDRISASLQHIYSREISASTGIERILLTSAFELEEVASLYSAGCFTDVDCYINVKQYQDVELFKDIWFPKKYQEQYSNLFESDEPKDSQLLANKNISSRFREVSTTYAFPWIVTFLVSNACVRVDFGQSLGNFKLDVNNFWAVSKKATDWSQDLKTGIDSITLKSEGRLGGNLLIENINLHTAICWELLSSGTTLDVPLILVSGGIEKLQLKTSFDYHVIALVNFEGFAMDVYNRKSDVSVAKDHLFVSTKFDTAEVYITSLTQSILLDIQNAILRMVQENRRSYKETLRDSSKGGIFLSSSRRSSTPIPVSQPKKDMSENTWQEAIKKLETKIHVSAGKVLIHIYPSSFDNSKVLVIQLDKSRAKFQQNEYSTGISNELDIKFNDLTSSLSVLETVSEEFINECSVSEFVEHAHKANGGGIFVFPSFKISMRTFQKYNENLIEYLFQSTFDGTVDIRWNLGSVNFIREMYSIHRKALESRFDYRKKMESFNEHENHDKLTKAAGPSQEIDDAIRETIEKVESSSKYRYSPLAPPIIEAPQIKELGNATPPLEWFGLHRNQFPNATHQLAIVNLQRLIHEIELQYSKMLGKA</sequence>
<protein>
    <submittedName>
        <fullName evidence="5">CSF1</fullName>
    </submittedName>
</protein>
<keyword evidence="2" id="KW-1133">Transmembrane helix</keyword>
<dbReference type="InterPro" id="IPR048636">
    <property type="entry name" value="Csf1_N"/>
</dbReference>
<organism evidence="5 6">
    <name type="scientific">[Candida] subhashii</name>
    <dbReference type="NCBI Taxonomy" id="561895"/>
    <lineage>
        <taxon>Eukaryota</taxon>
        <taxon>Fungi</taxon>
        <taxon>Dikarya</taxon>
        <taxon>Ascomycota</taxon>
        <taxon>Saccharomycotina</taxon>
        <taxon>Pichiomycetes</taxon>
        <taxon>Debaryomycetaceae</taxon>
        <taxon>Spathaspora</taxon>
    </lineage>
</organism>
<dbReference type="InterPro" id="IPR029636">
    <property type="entry name" value="Csf1"/>
</dbReference>
<keyword evidence="6" id="KW-1185">Reference proteome</keyword>
<dbReference type="OrthoDB" id="10051416at2759"/>
<gene>
    <name evidence="5" type="ORF">J8A68_002979</name>
</gene>
<feature type="region of interest" description="Disordered" evidence="1">
    <location>
        <begin position="509"/>
        <end position="533"/>
    </location>
</feature>
<dbReference type="Proteomes" id="UP000694255">
    <property type="component" value="Unassembled WGS sequence"/>
</dbReference>